<organism evidence="8 9">
    <name type="scientific">Thermanaeromonas toyohensis ToBE</name>
    <dbReference type="NCBI Taxonomy" id="698762"/>
    <lineage>
        <taxon>Bacteria</taxon>
        <taxon>Bacillati</taxon>
        <taxon>Bacillota</taxon>
        <taxon>Clostridia</taxon>
        <taxon>Neomoorellales</taxon>
        <taxon>Neomoorellaceae</taxon>
        <taxon>Thermanaeromonas</taxon>
    </lineage>
</organism>
<dbReference type="PIRSF" id="PIRSF004486">
    <property type="entry name" value="MraW"/>
    <property type="match status" value="1"/>
</dbReference>
<feature type="binding site" evidence="7">
    <location>
        <position position="101"/>
    </location>
    <ligand>
        <name>S-adenosyl-L-methionine</name>
        <dbReference type="ChEBI" id="CHEBI:59789"/>
    </ligand>
</feature>
<sequence length="302" mass="33998">MYFTHEPVLLPEVLRFLNPQPGEIVVDATVGGGGHAYALLERLQPGGFLLGLDRDAEAIRAASLKLKPFGTKVKLFQASFSLLPSILEQEGLKGVDGLLFDLGVSSYQLERVERGFTYQAEAPLDMRMDRRQDLTAAEIVNTWPEEELARILKEYGEERWASRIARFIVKARQRTPIRTTLQLVEIVKAAIPARFRRTGPHPARRTFQALRIAVNDELGELQRTLAKLDRLLNPGGRVVVISFHSLEDRIVKHAFKDFSGKLLEILTPKPVVPSLEEIKRNPRARSAKLRAAQRVLKDLVGE</sequence>
<dbReference type="FunFam" id="1.10.150.170:FF:000001">
    <property type="entry name" value="Ribosomal RNA small subunit methyltransferase H"/>
    <property type="match status" value="1"/>
</dbReference>
<evidence type="ECO:0000256" key="3">
    <source>
        <dbReference type="ARBA" id="ARBA00022552"/>
    </source>
</evidence>
<keyword evidence="3 7" id="KW-0698">rRNA processing</keyword>
<dbReference type="GO" id="GO:0071424">
    <property type="term" value="F:rRNA (cytosine-N4-)-methyltransferase activity"/>
    <property type="evidence" value="ECO:0007669"/>
    <property type="project" value="UniProtKB-UniRule"/>
</dbReference>
<evidence type="ECO:0000313" key="8">
    <source>
        <dbReference type="EMBL" id="SMB94298.1"/>
    </source>
</evidence>
<dbReference type="SUPFAM" id="SSF81799">
    <property type="entry name" value="Putative methyltransferase TM0872, insert domain"/>
    <property type="match status" value="1"/>
</dbReference>
<dbReference type="OrthoDB" id="9806637at2"/>
<dbReference type="HAMAP" id="MF_01007">
    <property type="entry name" value="16SrRNA_methyltr_H"/>
    <property type="match status" value="1"/>
</dbReference>
<dbReference type="EMBL" id="LT838272">
    <property type="protein sequence ID" value="SMB94298.1"/>
    <property type="molecule type" value="Genomic_DNA"/>
</dbReference>
<dbReference type="InterPro" id="IPR023397">
    <property type="entry name" value="SAM-dep_MeTrfase_MraW_recog"/>
</dbReference>
<comment type="catalytic activity">
    <reaction evidence="7">
        <text>cytidine(1402) in 16S rRNA + S-adenosyl-L-methionine = N(4)-methylcytidine(1402) in 16S rRNA + S-adenosyl-L-homocysteine + H(+)</text>
        <dbReference type="Rhea" id="RHEA:42928"/>
        <dbReference type="Rhea" id="RHEA-COMP:10286"/>
        <dbReference type="Rhea" id="RHEA-COMP:10287"/>
        <dbReference type="ChEBI" id="CHEBI:15378"/>
        <dbReference type="ChEBI" id="CHEBI:57856"/>
        <dbReference type="ChEBI" id="CHEBI:59789"/>
        <dbReference type="ChEBI" id="CHEBI:74506"/>
        <dbReference type="ChEBI" id="CHEBI:82748"/>
        <dbReference type="EC" id="2.1.1.199"/>
    </reaction>
</comment>
<evidence type="ECO:0000256" key="7">
    <source>
        <dbReference type="HAMAP-Rule" id="MF_01007"/>
    </source>
</evidence>
<evidence type="ECO:0000256" key="1">
    <source>
        <dbReference type="ARBA" id="ARBA00010396"/>
    </source>
</evidence>
<evidence type="ECO:0000256" key="5">
    <source>
        <dbReference type="ARBA" id="ARBA00022679"/>
    </source>
</evidence>
<keyword evidence="4 7" id="KW-0489">Methyltransferase</keyword>
<dbReference type="PANTHER" id="PTHR11265:SF0">
    <property type="entry name" value="12S RRNA N4-METHYLCYTIDINE METHYLTRANSFERASE"/>
    <property type="match status" value="1"/>
</dbReference>
<evidence type="ECO:0000256" key="2">
    <source>
        <dbReference type="ARBA" id="ARBA00022490"/>
    </source>
</evidence>
<feature type="binding site" evidence="7">
    <location>
        <begin position="33"/>
        <end position="35"/>
    </location>
    <ligand>
        <name>S-adenosyl-L-methionine</name>
        <dbReference type="ChEBI" id="CHEBI:59789"/>
    </ligand>
</feature>
<dbReference type="RefSeq" id="WP_084664501.1">
    <property type="nucleotide sequence ID" value="NZ_LT838272.1"/>
</dbReference>
<dbReference type="InterPro" id="IPR002903">
    <property type="entry name" value="RsmH"/>
</dbReference>
<proteinExistence type="inferred from homology"/>
<dbReference type="Gene3D" id="3.40.50.150">
    <property type="entry name" value="Vaccinia Virus protein VP39"/>
    <property type="match status" value="1"/>
</dbReference>
<dbReference type="GO" id="GO:0005737">
    <property type="term" value="C:cytoplasm"/>
    <property type="evidence" value="ECO:0007669"/>
    <property type="project" value="UniProtKB-SubCell"/>
</dbReference>
<gene>
    <name evidence="7" type="primary">rsmH</name>
    <name evidence="8" type="ORF">SAMN00808754_1006</name>
</gene>
<protein>
    <recommendedName>
        <fullName evidence="7">Ribosomal RNA small subunit methyltransferase H</fullName>
        <ecNumber evidence="7">2.1.1.199</ecNumber>
    </recommendedName>
    <alternativeName>
        <fullName evidence="7">16S rRNA m(4)C1402 methyltransferase</fullName>
    </alternativeName>
    <alternativeName>
        <fullName evidence="7">rRNA (cytosine-N(4)-)-methyltransferase RsmH</fullName>
    </alternativeName>
</protein>
<comment type="subcellular location">
    <subcellularLocation>
        <location evidence="7">Cytoplasm</location>
    </subcellularLocation>
</comment>
<comment type="function">
    <text evidence="7">Specifically methylates the N4 position of cytidine in position 1402 (C1402) of 16S rRNA.</text>
</comment>
<dbReference type="Proteomes" id="UP000192569">
    <property type="component" value="Chromosome I"/>
</dbReference>
<feature type="binding site" evidence="7">
    <location>
        <position position="53"/>
    </location>
    <ligand>
        <name>S-adenosyl-L-methionine</name>
        <dbReference type="ChEBI" id="CHEBI:59789"/>
    </ligand>
</feature>
<name>A0A1W1VLU0_9FIRM</name>
<evidence type="ECO:0000313" key="9">
    <source>
        <dbReference type="Proteomes" id="UP000192569"/>
    </source>
</evidence>
<dbReference type="Gene3D" id="1.10.150.170">
    <property type="entry name" value="Putative methyltransferase TM0872, insert domain"/>
    <property type="match status" value="1"/>
</dbReference>
<dbReference type="NCBIfam" id="TIGR00006">
    <property type="entry name" value="16S rRNA (cytosine(1402)-N(4))-methyltransferase RsmH"/>
    <property type="match status" value="1"/>
</dbReference>
<dbReference type="InterPro" id="IPR029063">
    <property type="entry name" value="SAM-dependent_MTases_sf"/>
</dbReference>
<dbReference type="SUPFAM" id="SSF53335">
    <property type="entry name" value="S-adenosyl-L-methionine-dependent methyltransferases"/>
    <property type="match status" value="1"/>
</dbReference>
<dbReference type="PANTHER" id="PTHR11265">
    <property type="entry name" value="S-ADENOSYL-METHYLTRANSFERASE MRAW"/>
    <property type="match status" value="1"/>
</dbReference>
<evidence type="ECO:0000256" key="6">
    <source>
        <dbReference type="ARBA" id="ARBA00022691"/>
    </source>
</evidence>
<dbReference type="GO" id="GO:0070475">
    <property type="term" value="P:rRNA base methylation"/>
    <property type="evidence" value="ECO:0007669"/>
    <property type="project" value="UniProtKB-UniRule"/>
</dbReference>
<dbReference type="STRING" id="698762.SAMN00808754_1006"/>
<keyword evidence="6 7" id="KW-0949">S-adenosyl-L-methionine</keyword>
<dbReference type="EC" id="2.1.1.199" evidence="7"/>
<evidence type="ECO:0000256" key="4">
    <source>
        <dbReference type="ARBA" id="ARBA00022603"/>
    </source>
</evidence>
<feature type="binding site" evidence="7">
    <location>
        <position position="108"/>
    </location>
    <ligand>
        <name>S-adenosyl-L-methionine</name>
        <dbReference type="ChEBI" id="CHEBI:59789"/>
    </ligand>
</feature>
<accession>A0A1W1VLU0</accession>
<feature type="binding site" evidence="7">
    <location>
        <position position="80"/>
    </location>
    <ligand>
        <name>S-adenosyl-L-methionine</name>
        <dbReference type="ChEBI" id="CHEBI:59789"/>
    </ligand>
</feature>
<keyword evidence="2 7" id="KW-0963">Cytoplasm</keyword>
<comment type="similarity">
    <text evidence="1 7">Belongs to the methyltransferase superfamily. RsmH family.</text>
</comment>
<keyword evidence="5 7" id="KW-0808">Transferase</keyword>
<keyword evidence="9" id="KW-1185">Reference proteome</keyword>
<reference evidence="8 9" key="1">
    <citation type="submission" date="2017-04" db="EMBL/GenBank/DDBJ databases">
        <authorList>
            <person name="Afonso C.L."/>
            <person name="Miller P.J."/>
            <person name="Scott M.A."/>
            <person name="Spackman E."/>
            <person name="Goraichik I."/>
            <person name="Dimitrov K.M."/>
            <person name="Suarez D.L."/>
            <person name="Swayne D.E."/>
        </authorList>
    </citation>
    <scope>NUCLEOTIDE SEQUENCE [LARGE SCALE GENOMIC DNA]</scope>
    <source>
        <strain evidence="8 9">ToBE</strain>
    </source>
</reference>
<dbReference type="AlphaFoldDB" id="A0A1W1VLU0"/>
<dbReference type="Pfam" id="PF01795">
    <property type="entry name" value="Methyltransf_5"/>
    <property type="match status" value="1"/>
</dbReference>